<dbReference type="Proteomes" id="UP000037247">
    <property type="component" value="Unassembled WGS sequence"/>
</dbReference>
<evidence type="ECO:0000313" key="2">
    <source>
        <dbReference type="EMBL" id="KNA90770.1"/>
    </source>
</evidence>
<accession>A0ABR5IAZ7</accession>
<feature type="domain" description="HTH marR-type" evidence="1">
    <location>
        <begin position="14"/>
        <end position="150"/>
    </location>
</feature>
<dbReference type="PANTHER" id="PTHR33164">
    <property type="entry name" value="TRANSCRIPTIONAL REGULATOR, MARR FAMILY"/>
    <property type="match status" value="1"/>
</dbReference>
<dbReference type="InterPro" id="IPR039422">
    <property type="entry name" value="MarR/SlyA-like"/>
</dbReference>
<dbReference type="PANTHER" id="PTHR33164:SF99">
    <property type="entry name" value="MARR FAMILY REGULATORY PROTEIN"/>
    <property type="match status" value="1"/>
</dbReference>
<name>A0ABR5IAZ7_9ACTN</name>
<protein>
    <submittedName>
        <fullName evidence="2">MarR family transcriptional regulator</fullName>
    </submittedName>
</protein>
<dbReference type="EMBL" id="LDTZ01000018">
    <property type="protein sequence ID" value="KNA90770.1"/>
    <property type="molecule type" value="Genomic_DNA"/>
</dbReference>
<evidence type="ECO:0000313" key="3">
    <source>
        <dbReference type="Proteomes" id="UP000037247"/>
    </source>
</evidence>
<proteinExistence type="predicted"/>
<dbReference type="RefSeq" id="WP_049699704.1">
    <property type="nucleotide sequence ID" value="NZ_CBDRLS010000001.1"/>
</dbReference>
<dbReference type="Gene3D" id="1.10.10.10">
    <property type="entry name" value="Winged helix-like DNA-binding domain superfamily/Winged helix DNA-binding domain"/>
    <property type="match status" value="1"/>
</dbReference>
<dbReference type="InterPro" id="IPR036390">
    <property type="entry name" value="WH_DNA-bd_sf"/>
</dbReference>
<reference evidence="2 3" key="1">
    <citation type="submission" date="2015-05" db="EMBL/GenBank/DDBJ databases">
        <title>Draft genome sequence of the bacterium Gordonia jacobaea a new member of the Gordonia genus.</title>
        <authorList>
            <person name="Jimenez-Galisteo G."/>
            <person name="Dominguez A."/>
            <person name="Munoz E."/>
            <person name="Vinas M."/>
        </authorList>
    </citation>
    <scope>NUCLEOTIDE SEQUENCE [LARGE SCALE GENOMIC DNA]</scope>
    <source>
        <strain evidence="3">mv1</strain>
    </source>
</reference>
<organism evidence="2 3">
    <name type="scientific">Gordonia jacobaea</name>
    <dbReference type="NCBI Taxonomy" id="122202"/>
    <lineage>
        <taxon>Bacteria</taxon>
        <taxon>Bacillati</taxon>
        <taxon>Actinomycetota</taxon>
        <taxon>Actinomycetes</taxon>
        <taxon>Mycobacteriales</taxon>
        <taxon>Gordoniaceae</taxon>
        <taxon>Gordonia</taxon>
    </lineage>
</organism>
<dbReference type="SUPFAM" id="SSF46785">
    <property type="entry name" value="Winged helix' DNA-binding domain"/>
    <property type="match status" value="1"/>
</dbReference>
<keyword evidence="3" id="KW-1185">Reference proteome</keyword>
<sequence length="168" mass="18599">MTVNHSIQKVAASKAQAWRLFIETSARLQTTLDDELRAHCRMSLADYHVLLILHESPGGRARMRDLSHRMVFSTSRLSYQVDAMVRRGWLRREAAPEDKRGSYAVLTDDGRSAFAAAARDHGAAVDRLFTSGLSDVQASELADLMATLTEHLDTETSTIASTPADRAK</sequence>
<evidence type="ECO:0000259" key="1">
    <source>
        <dbReference type="PROSITE" id="PS50995"/>
    </source>
</evidence>
<dbReference type="Pfam" id="PF12802">
    <property type="entry name" value="MarR_2"/>
    <property type="match status" value="1"/>
</dbReference>
<dbReference type="SMART" id="SM00347">
    <property type="entry name" value="HTH_MARR"/>
    <property type="match status" value="1"/>
</dbReference>
<dbReference type="PROSITE" id="PS50995">
    <property type="entry name" value="HTH_MARR_2"/>
    <property type="match status" value="1"/>
</dbReference>
<comment type="caution">
    <text evidence="2">The sequence shown here is derived from an EMBL/GenBank/DDBJ whole genome shotgun (WGS) entry which is preliminary data.</text>
</comment>
<gene>
    <name evidence="2" type="ORF">ABW18_14740</name>
</gene>
<dbReference type="InterPro" id="IPR000835">
    <property type="entry name" value="HTH_MarR-typ"/>
</dbReference>
<dbReference type="InterPro" id="IPR036388">
    <property type="entry name" value="WH-like_DNA-bd_sf"/>
</dbReference>